<reference evidence="2 3" key="1">
    <citation type="journal article" date="2018" name="PLoS Genet.">
        <title>Population sequencing reveals clonal diversity and ancestral inbreeding in the grapevine cultivar Chardonnay.</title>
        <authorList>
            <person name="Roach M.J."/>
            <person name="Johnson D.L."/>
            <person name="Bohlmann J."/>
            <person name="van Vuuren H.J."/>
            <person name="Jones S.J."/>
            <person name="Pretorius I.S."/>
            <person name="Schmidt S.A."/>
            <person name="Borneman A.R."/>
        </authorList>
    </citation>
    <scope>NUCLEOTIDE SEQUENCE [LARGE SCALE GENOMIC DNA]</scope>
    <source>
        <strain evidence="3">cv. Chardonnay</strain>
        <tissue evidence="2">Leaf</tissue>
    </source>
</reference>
<dbReference type="PANTHER" id="PTHR33067:SF32">
    <property type="entry name" value="ASPARTIC PEPTIDASE DDI1-TYPE DOMAIN-CONTAINING PROTEIN"/>
    <property type="match status" value="1"/>
</dbReference>
<accession>A0A438IDV6</accession>
<organism evidence="2 3">
    <name type="scientific">Vitis vinifera</name>
    <name type="common">Grape</name>
    <dbReference type="NCBI Taxonomy" id="29760"/>
    <lineage>
        <taxon>Eukaryota</taxon>
        <taxon>Viridiplantae</taxon>
        <taxon>Streptophyta</taxon>
        <taxon>Embryophyta</taxon>
        <taxon>Tracheophyta</taxon>
        <taxon>Spermatophyta</taxon>
        <taxon>Magnoliopsida</taxon>
        <taxon>eudicotyledons</taxon>
        <taxon>Gunneridae</taxon>
        <taxon>Pentapetalae</taxon>
        <taxon>rosids</taxon>
        <taxon>Vitales</taxon>
        <taxon>Vitaceae</taxon>
        <taxon>Viteae</taxon>
        <taxon>Vitis</taxon>
    </lineage>
</organism>
<evidence type="ECO:0008006" key="4">
    <source>
        <dbReference type="Google" id="ProtNLM"/>
    </source>
</evidence>
<dbReference type="EMBL" id="QGNW01000118">
    <property type="protein sequence ID" value="RVW94933.1"/>
    <property type="molecule type" value="Genomic_DNA"/>
</dbReference>
<dbReference type="Proteomes" id="UP000288805">
    <property type="component" value="Unassembled WGS sequence"/>
</dbReference>
<dbReference type="InterPro" id="IPR021109">
    <property type="entry name" value="Peptidase_aspartic_dom_sf"/>
</dbReference>
<evidence type="ECO:0000256" key="1">
    <source>
        <dbReference type="SAM" id="MobiDB-lite"/>
    </source>
</evidence>
<gene>
    <name evidence="2" type="ORF">CK203_034621</name>
</gene>
<feature type="region of interest" description="Disordered" evidence="1">
    <location>
        <begin position="179"/>
        <end position="209"/>
    </location>
</feature>
<dbReference type="Gene3D" id="2.40.70.10">
    <property type="entry name" value="Acid Proteases"/>
    <property type="match status" value="1"/>
</dbReference>
<evidence type="ECO:0000313" key="2">
    <source>
        <dbReference type="EMBL" id="RVW94933.1"/>
    </source>
</evidence>
<evidence type="ECO:0000313" key="3">
    <source>
        <dbReference type="Proteomes" id="UP000288805"/>
    </source>
</evidence>
<sequence length="358" mass="40233">MDVGELLYEGMSPTMKQLLETMCGGDFMSKSPDEAFEFLNYVAEISRSWDEPHERDLHKSKSQSNSKGGMYMLNEDVDLQAKMIALTKRLEELEAKGFDEVNAIYDNPIYMEQCSSYQSIEMKQHSQSQQFMEDSPQQVSLVEQAIVNLSKILGDFIGDQKNINTQLAISKLTSMHTVQEKGKFSSQPQQNPSGVHEIGEESESSIEKDEVKAVITLRGEQEKGKKVNDDDRSKEDEIVKEEVKKKDMLLAPPFPKALQSKKVRGMHLKKKAFLTEQVSAIIQCKTPIKYKDPGCPTISVKIGNTFVKRALLDLGASVNLLPYSVYKQLGLGELKSTSITLSLADRSVKFPRGMIEMC</sequence>
<dbReference type="AlphaFoldDB" id="A0A438IDV6"/>
<name>A0A438IDV6_VITVI</name>
<dbReference type="CDD" id="cd00303">
    <property type="entry name" value="retropepsin_like"/>
    <property type="match status" value="1"/>
</dbReference>
<dbReference type="PANTHER" id="PTHR33067">
    <property type="entry name" value="RNA-DIRECTED DNA POLYMERASE-RELATED"/>
    <property type="match status" value="1"/>
</dbReference>
<comment type="caution">
    <text evidence="2">The sequence shown here is derived from an EMBL/GenBank/DDBJ whole genome shotgun (WGS) entry which is preliminary data.</text>
</comment>
<proteinExistence type="predicted"/>
<protein>
    <recommendedName>
        <fullName evidence="4">Retrotransposon gag domain-containing protein</fullName>
    </recommendedName>
</protein>